<dbReference type="CDD" id="cd12232">
    <property type="entry name" value="RRM3_U2AF65"/>
    <property type="match status" value="1"/>
</dbReference>
<evidence type="ECO:0000259" key="5">
    <source>
        <dbReference type="SMART" id="SM00361"/>
    </source>
</evidence>
<proteinExistence type="predicted"/>
<dbReference type="EMBL" id="HBHP01020917">
    <property type="protein sequence ID" value="CAD9769045.1"/>
    <property type="molecule type" value="Transcribed_RNA"/>
</dbReference>
<dbReference type="InterPro" id="IPR003954">
    <property type="entry name" value="RRM_euk-type"/>
</dbReference>
<dbReference type="Gene3D" id="3.30.70.330">
    <property type="match status" value="1"/>
</dbReference>
<dbReference type="PANTHER" id="PTHR23139">
    <property type="entry name" value="RNA-BINDING PROTEIN"/>
    <property type="match status" value="1"/>
</dbReference>
<evidence type="ECO:0000256" key="3">
    <source>
        <dbReference type="ARBA" id="ARBA00023187"/>
    </source>
</evidence>
<dbReference type="SMART" id="SM00361">
    <property type="entry name" value="RRM_1"/>
    <property type="match status" value="1"/>
</dbReference>
<evidence type="ECO:0000256" key="1">
    <source>
        <dbReference type="ARBA" id="ARBA00022664"/>
    </source>
</evidence>
<feature type="compositionally biased region" description="Acidic residues" evidence="4">
    <location>
        <begin position="138"/>
        <end position="151"/>
    </location>
</feature>
<keyword evidence="1" id="KW-0507">mRNA processing</keyword>
<reference evidence="6" key="1">
    <citation type="submission" date="2021-01" db="EMBL/GenBank/DDBJ databases">
        <authorList>
            <person name="Corre E."/>
            <person name="Pelletier E."/>
            <person name="Niang G."/>
            <person name="Scheremetjew M."/>
            <person name="Finn R."/>
            <person name="Kale V."/>
            <person name="Holt S."/>
            <person name="Cochrane G."/>
            <person name="Meng A."/>
            <person name="Brown T."/>
            <person name="Cohen L."/>
        </authorList>
    </citation>
    <scope>NUCLEOTIDE SEQUENCE</scope>
    <source>
        <strain evidence="6">CCMP622</strain>
    </source>
</reference>
<evidence type="ECO:0000256" key="2">
    <source>
        <dbReference type="ARBA" id="ARBA00022884"/>
    </source>
</evidence>
<feature type="domain" description="RNA recognition motif" evidence="5">
    <location>
        <begin position="90"/>
        <end position="192"/>
    </location>
</feature>
<dbReference type="GO" id="GO:0006397">
    <property type="term" value="P:mRNA processing"/>
    <property type="evidence" value="ECO:0007669"/>
    <property type="project" value="UniProtKB-KW"/>
</dbReference>
<accession>A0A7S2TUG6</accession>
<evidence type="ECO:0000256" key="4">
    <source>
        <dbReference type="SAM" id="MobiDB-lite"/>
    </source>
</evidence>
<dbReference type="GO" id="GO:0003723">
    <property type="term" value="F:RNA binding"/>
    <property type="evidence" value="ECO:0007669"/>
    <property type="project" value="UniProtKB-KW"/>
</dbReference>
<protein>
    <recommendedName>
        <fullName evidence="5">RNA recognition motif domain-containing protein</fullName>
    </recommendedName>
</protein>
<name>A0A7S2TUG6_9EUKA</name>
<gene>
    <name evidence="6" type="ORF">LSP00402_LOCUS13027</name>
</gene>
<dbReference type="GO" id="GO:0008380">
    <property type="term" value="P:RNA splicing"/>
    <property type="evidence" value="ECO:0007669"/>
    <property type="project" value="UniProtKB-KW"/>
</dbReference>
<sequence length="206" mass="21919">MALLNGITLGGRLLRVGRPADYKPPPPHLANYVAGQQIINTNALAGLTGLLAQATGGREGVAGLGAVGGLGTAQAAPANYNATVMMPTPVLVLLNMVTPAELIDDDEYHDIRTQVGQECEKFGSVVSVVIPRPNDAANNEDDDDDDDDDEDAGRSIPGVGRIFVRYETELQAKAARSKLHGRQFGGNTVEVRFYPVSKFEAKQYGE</sequence>
<dbReference type="InterPro" id="IPR035979">
    <property type="entry name" value="RBD_domain_sf"/>
</dbReference>
<dbReference type="SUPFAM" id="SSF54928">
    <property type="entry name" value="RNA-binding domain, RBD"/>
    <property type="match status" value="1"/>
</dbReference>
<organism evidence="6">
    <name type="scientific">Lotharella oceanica</name>
    <dbReference type="NCBI Taxonomy" id="641309"/>
    <lineage>
        <taxon>Eukaryota</taxon>
        <taxon>Sar</taxon>
        <taxon>Rhizaria</taxon>
        <taxon>Cercozoa</taxon>
        <taxon>Chlorarachniophyceae</taxon>
        <taxon>Lotharella</taxon>
    </lineage>
</organism>
<keyword evidence="2" id="KW-0694">RNA-binding</keyword>
<feature type="region of interest" description="Disordered" evidence="4">
    <location>
        <begin position="131"/>
        <end position="156"/>
    </location>
</feature>
<evidence type="ECO:0000313" key="6">
    <source>
        <dbReference type="EMBL" id="CAD9769045.1"/>
    </source>
</evidence>
<keyword evidence="3" id="KW-0508">mRNA splicing</keyword>
<dbReference type="InterPro" id="IPR012677">
    <property type="entry name" value="Nucleotide-bd_a/b_plait_sf"/>
</dbReference>
<dbReference type="AlphaFoldDB" id="A0A7S2TUG6"/>